<reference evidence="1" key="1">
    <citation type="journal article" date="2007" name="PLoS Biol.">
        <title>Rate of evolution in brain-expressed genes in humans and other primates.</title>
        <authorList>
            <person name="Wang H.-Y."/>
            <person name="Chien H.-C."/>
            <person name="Osada N."/>
            <person name="Hashimoto K."/>
            <person name="Sugano S."/>
            <person name="Gojobori T."/>
            <person name="Chou C.-K."/>
            <person name="Tsai S.-F."/>
            <person name="Wu C.-I."/>
            <person name="Shen C.-K.J."/>
        </authorList>
    </citation>
    <scope>NUCLEOTIDE SEQUENCE</scope>
</reference>
<accession>I7GCV8</accession>
<protein>
    <submittedName>
        <fullName evidence="1">Macaca fascicularis brain cDNA clone: QflA-20508, similar to human ubiquitin-conjugating enzyme E2D 3 (UBC4/5 homolog,yeast) (UBE2D3), transcript variant 3, mRNA, RefSeq: NM_181887.1</fullName>
    </submittedName>
</protein>
<evidence type="ECO:0000313" key="1">
    <source>
        <dbReference type="EMBL" id="BAE90053.1"/>
    </source>
</evidence>
<dbReference type="EMBL" id="AB172991">
    <property type="protein sequence ID" value="BAE90053.1"/>
    <property type="molecule type" value="mRNA"/>
</dbReference>
<organism evidence="1">
    <name type="scientific">Macaca fascicularis</name>
    <name type="common">Crab-eating macaque</name>
    <name type="synonym">Cynomolgus monkey</name>
    <dbReference type="NCBI Taxonomy" id="9541"/>
    <lineage>
        <taxon>Eukaryota</taxon>
        <taxon>Metazoa</taxon>
        <taxon>Chordata</taxon>
        <taxon>Craniata</taxon>
        <taxon>Vertebrata</taxon>
        <taxon>Euteleostomi</taxon>
        <taxon>Mammalia</taxon>
        <taxon>Eutheria</taxon>
        <taxon>Euarchontoglires</taxon>
        <taxon>Primates</taxon>
        <taxon>Haplorrhini</taxon>
        <taxon>Catarrhini</taxon>
        <taxon>Cercopithecidae</taxon>
        <taxon>Cercopithecinae</taxon>
        <taxon>Macaca</taxon>
    </lineage>
</organism>
<dbReference type="AlphaFoldDB" id="I7GCV8"/>
<sequence length="49" mass="5570">MNKSQCYWIVFCLTSAVCATNLTSVVTRALPFFTFPNSDPIVLHVSWLF</sequence>
<name>I7GCV8_MACFA</name>
<proteinExistence type="evidence at transcript level"/>